<keyword evidence="2" id="KW-1185">Reference proteome</keyword>
<accession>A0A3B0BFY2</accession>
<evidence type="ECO:0000313" key="2">
    <source>
        <dbReference type="Proteomes" id="UP000280509"/>
    </source>
</evidence>
<dbReference type="AlphaFoldDB" id="A0A3B0BFY2"/>
<comment type="caution">
    <text evidence="1">The sequence shown here is derived from an EMBL/GenBank/DDBJ whole genome shotgun (WGS) entry which is preliminary data.</text>
</comment>
<dbReference type="Proteomes" id="UP000280509">
    <property type="component" value="Unassembled WGS sequence"/>
</dbReference>
<name>A0A3B0BFY2_9STRE</name>
<sequence length="119" mass="13658">MTQTTNMRGIGYFDTLFSVVEMPTMAEALKQFALEHQVTGKSNQGEVLNDFVSILIKTLDVEDFQAVSTQLFSYPKRYRGVLEVEEIEPSKEKLIYLKANIDSLLQEEIEVRSRIDGEY</sequence>
<reference evidence="1 2" key="1">
    <citation type="submission" date="2018-09" db="EMBL/GenBank/DDBJ databases">
        <title>Draft genome sequence of Streptococcus sp. KCOM 1699 (=ChDC B353).</title>
        <authorList>
            <person name="Kook J.-K."/>
            <person name="Park S.-N."/>
            <person name="Lim Y.K."/>
        </authorList>
    </citation>
    <scope>NUCLEOTIDE SEQUENCE [LARGE SCALE GENOMIC DNA]</scope>
    <source>
        <strain evidence="1 2">ChDC B353</strain>
    </source>
</reference>
<dbReference type="RefSeq" id="WP_020902572.1">
    <property type="nucleotide sequence ID" value="NZ_RBCK01000003.1"/>
</dbReference>
<protein>
    <submittedName>
        <fullName evidence="1">Uncharacterized protein</fullName>
    </submittedName>
</protein>
<gene>
    <name evidence="1" type="ORF">D7D54_08330</name>
</gene>
<evidence type="ECO:0000313" key="1">
    <source>
        <dbReference type="EMBL" id="RKN71301.1"/>
    </source>
</evidence>
<organism evidence="1 2">
    <name type="scientific">Streptococcus chosunensis</name>
    <dbReference type="NCBI Taxonomy" id="2707003"/>
    <lineage>
        <taxon>Bacteria</taxon>
        <taxon>Bacillati</taxon>
        <taxon>Bacillota</taxon>
        <taxon>Bacilli</taxon>
        <taxon>Lactobacillales</taxon>
        <taxon>Streptococcaceae</taxon>
        <taxon>Streptococcus</taxon>
        <taxon>Streptococcus mitis group</taxon>
    </lineage>
</organism>
<dbReference type="EMBL" id="RBCK01000003">
    <property type="protein sequence ID" value="RKN71301.1"/>
    <property type="molecule type" value="Genomic_DNA"/>
</dbReference>
<proteinExistence type="predicted"/>